<organism evidence="11 12">
    <name type="scientific">Thermoflavimicrobium dichotomicum</name>
    <dbReference type="NCBI Taxonomy" id="46223"/>
    <lineage>
        <taxon>Bacteria</taxon>
        <taxon>Bacillati</taxon>
        <taxon>Bacillota</taxon>
        <taxon>Bacilli</taxon>
        <taxon>Bacillales</taxon>
        <taxon>Thermoactinomycetaceae</taxon>
        <taxon>Thermoflavimicrobium</taxon>
    </lineage>
</organism>
<keyword evidence="6 10" id="KW-0653">Protein transport</keyword>
<evidence type="ECO:0000256" key="8">
    <source>
        <dbReference type="ARBA" id="ARBA00023010"/>
    </source>
</evidence>
<comment type="similarity">
    <text evidence="2 10">Belongs to the SecG family.</text>
</comment>
<comment type="subcellular location">
    <subcellularLocation>
        <location evidence="1 10">Cell membrane</location>
        <topology evidence="1 10">Multi-pass membrane protein</topology>
    </subcellularLocation>
</comment>
<evidence type="ECO:0000313" key="12">
    <source>
        <dbReference type="Proteomes" id="UP000199545"/>
    </source>
</evidence>
<keyword evidence="9 10" id="KW-0472">Membrane</keyword>
<dbReference type="GO" id="GO:0015450">
    <property type="term" value="F:protein-transporting ATPase activity"/>
    <property type="evidence" value="ECO:0007669"/>
    <property type="project" value="UniProtKB-UniRule"/>
</dbReference>
<evidence type="ECO:0000256" key="2">
    <source>
        <dbReference type="ARBA" id="ARBA00008445"/>
    </source>
</evidence>
<dbReference type="EMBL" id="FORR01000001">
    <property type="protein sequence ID" value="SFI62303.1"/>
    <property type="molecule type" value="Genomic_DNA"/>
</dbReference>
<evidence type="ECO:0000256" key="9">
    <source>
        <dbReference type="ARBA" id="ARBA00023136"/>
    </source>
</evidence>
<dbReference type="GO" id="GO:0065002">
    <property type="term" value="P:intracellular protein transmembrane transport"/>
    <property type="evidence" value="ECO:0007669"/>
    <property type="project" value="TreeGrafter"/>
</dbReference>
<protein>
    <recommendedName>
        <fullName evidence="10">Protein-export membrane protein SecG</fullName>
    </recommendedName>
</protein>
<keyword evidence="7 10" id="KW-1133">Transmembrane helix</keyword>
<dbReference type="PANTHER" id="PTHR34182:SF1">
    <property type="entry name" value="PROTEIN-EXPORT MEMBRANE PROTEIN SECG"/>
    <property type="match status" value="1"/>
</dbReference>
<evidence type="ECO:0000256" key="6">
    <source>
        <dbReference type="ARBA" id="ARBA00022927"/>
    </source>
</evidence>
<sequence length="77" mass="7982">MVIAAKIFLAIVSICLIIVILLQSSKSAGLSGTVGGGAEQLFGKAKARGIDALLSRLTTIFAVLFIVSALLVGYFLK</sequence>
<dbReference type="GO" id="GO:0043952">
    <property type="term" value="P:protein transport by the Sec complex"/>
    <property type="evidence" value="ECO:0007669"/>
    <property type="project" value="TreeGrafter"/>
</dbReference>
<dbReference type="Pfam" id="PF03840">
    <property type="entry name" value="SecG"/>
    <property type="match status" value="1"/>
</dbReference>
<dbReference type="PANTHER" id="PTHR34182">
    <property type="entry name" value="PROTEIN-EXPORT MEMBRANE PROTEIN SECG"/>
    <property type="match status" value="1"/>
</dbReference>
<evidence type="ECO:0000256" key="1">
    <source>
        <dbReference type="ARBA" id="ARBA00004651"/>
    </source>
</evidence>
<dbReference type="InterPro" id="IPR004692">
    <property type="entry name" value="SecG"/>
</dbReference>
<evidence type="ECO:0000256" key="7">
    <source>
        <dbReference type="ARBA" id="ARBA00022989"/>
    </source>
</evidence>
<dbReference type="Proteomes" id="UP000199545">
    <property type="component" value="Unassembled WGS sequence"/>
</dbReference>
<dbReference type="RefSeq" id="WP_093227131.1">
    <property type="nucleotide sequence ID" value="NZ_FORR01000001.1"/>
</dbReference>
<evidence type="ECO:0000256" key="3">
    <source>
        <dbReference type="ARBA" id="ARBA00022448"/>
    </source>
</evidence>
<keyword evidence="3 10" id="KW-0813">Transport</keyword>
<comment type="function">
    <text evidence="10">Involved in protein export. Participates in an early event of protein translocation.</text>
</comment>
<evidence type="ECO:0000256" key="10">
    <source>
        <dbReference type="RuleBase" id="RU365087"/>
    </source>
</evidence>
<keyword evidence="8 10" id="KW-0811">Translocation</keyword>
<name>A0A1I3JPX7_9BACL</name>
<dbReference type="GO" id="GO:0005886">
    <property type="term" value="C:plasma membrane"/>
    <property type="evidence" value="ECO:0007669"/>
    <property type="project" value="UniProtKB-SubCell"/>
</dbReference>
<dbReference type="STRING" id="46223.SAMN05421852_101164"/>
<feature type="transmembrane region" description="Helical" evidence="10">
    <location>
        <begin position="53"/>
        <end position="76"/>
    </location>
</feature>
<dbReference type="PRINTS" id="PR01651">
    <property type="entry name" value="SECGEXPORT"/>
</dbReference>
<gene>
    <name evidence="11" type="ORF">SAMN05421852_101164</name>
</gene>
<evidence type="ECO:0000256" key="5">
    <source>
        <dbReference type="ARBA" id="ARBA00022692"/>
    </source>
</evidence>
<accession>A0A1I3JPX7</accession>
<evidence type="ECO:0000256" key="4">
    <source>
        <dbReference type="ARBA" id="ARBA00022475"/>
    </source>
</evidence>
<proteinExistence type="inferred from homology"/>
<keyword evidence="4 10" id="KW-1003">Cell membrane</keyword>
<keyword evidence="5 10" id="KW-0812">Transmembrane</keyword>
<comment type="caution">
    <text evidence="10">Lacks conserved residue(s) required for the propagation of feature annotation.</text>
</comment>
<reference evidence="11 12" key="1">
    <citation type="submission" date="2016-10" db="EMBL/GenBank/DDBJ databases">
        <authorList>
            <person name="de Groot N.N."/>
        </authorList>
    </citation>
    <scope>NUCLEOTIDE SEQUENCE [LARGE SCALE GENOMIC DNA]</scope>
    <source>
        <strain evidence="11 12">DSM 44778</strain>
    </source>
</reference>
<keyword evidence="12" id="KW-1185">Reference proteome</keyword>
<evidence type="ECO:0000313" key="11">
    <source>
        <dbReference type="EMBL" id="SFI62303.1"/>
    </source>
</evidence>
<dbReference type="GO" id="GO:0009306">
    <property type="term" value="P:protein secretion"/>
    <property type="evidence" value="ECO:0007669"/>
    <property type="project" value="UniProtKB-UniRule"/>
</dbReference>
<dbReference type="OrthoDB" id="1651166at2"/>
<dbReference type="NCBIfam" id="TIGR00810">
    <property type="entry name" value="secG"/>
    <property type="match status" value="1"/>
</dbReference>
<dbReference type="AlphaFoldDB" id="A0A1I3JPX7"/>